<accession>A0A8S0PYD3</accession>
<proteinExistence type="predicted"/>
<dbReference type="PANTHER" id="PTHR15140">
    <property type="entry name" value="TUBULIN-SPECIFIC CHAPERONE E"/>
    <property type="match status" value="1"/>
</dbReference>
<dbReference type="AlphaFoldDB" id="A0A8S0PYD3"/>
<organism evidence="2 3">
    <name type="scientific">Olea europaea subsp. europaea</name>
    <dbReference type="NCBI Taxonomy" id="158383"/>
    <lineage>
        <taxon>Eukaryota</taxon>
        <taxon>Viridiplantae</taxon>
        <taxon>Streptophyta</taxon>
        <taxon>Embryophyta</taxon>
        <taxon>Tracheophyta</taxon>
        <taxon>Spermatophyta</taxon>
        <taxon>Magnoliopsida</taxon>
        <taxon>eudicotyledons</taxon>
        <taxon>Gunneridae</taxon>
        <taxon>Pentapetalae</taxon>
        <taxon>asterids</taxon>
        <taxon>lamiids</taxon>
        <taxon>Lamiales</taxon>
        <taxon>Oleaceae</taxon>
        <taxon>Oleeae</taxon>
        <taxon>Olea</taxon>
    </lineage>
</organism>
<keyword evidence="1" id="KW-0812">Transmembrane</keyword>
<gene>
    <name evidence="2" type="ORF">OLEA9_A047486</name>
</gene>
<dbReference type="SUPFAM" id="SSF52047">
    <property type="entry name" value="RNI-like"/>
    <property type="match status" value="1"/>
</dbReference>
<feature type="transmembrane region" description="Helical" evidence="1">
    <location>
        <begin position="205"/>
        <end position="222"/>
    </location>
</feature>
<dbReference type="Gramene" id="OE9A047486T1">
    <property type="protein sequence ID" value="OE9A047486C1"/>
    <property type="gene ID" value="OE9A047486"/>
</dbReference>
<protein>
    <submittedName>
        <fullName evidence="2">Uncharacterized protein</fullName>
    </submittedName>
</protein>
<dbReference type="Gene3D" id="3.80.10.10">
    <property type="entry name" value="Ribonuclease Inhibitor"/>
    <property type="match status" value="1"/>
</dbReference>
<keyword evidence="1" id="KW-0472">Membrane</keyword>
<dbReference type="OrthoDB" id="1301295at2759"/>
<sequence>MEIIGRLLNLEVLKLLDASFEGEQWVTSEGEFPRLKFLKLDGVRIAEWNTSSDHFPRLQRLVLRNCHRLEVIPSTIGDIPTLQMIAVYGCADSIKESAMQIQEEQQDMGNEDLKVITSLLVNRESVFPAGIMIFIDADNSSFGVFFIIHIYMDTRVEVYCNKYCCWRGMENAAVGTTLYRIPIYVVDLGVAHVPKDVIEMYLQEIFYCYTAAGTLSLLIIAIR</sequence>
<evidence type="ECO:0000313" key="3">
    <source>
        <dbReference type="Proteomes" id="UP000594638"/>
    </source>
</evidence>
<dbReference type="PANTHER" id="PTHR15140:SF37">
    <property type="entry name" value="UBIQUITIN-LIKE DOMAIN-CONTAINING PROTEIN"/>
    <property type="match status" value="1"/>
</dbReference>
<evidence type="ECO:0000313" key="2">
    <source>
        <dbReference type="EMBL" id="CAA2957172.1"/>
    </source>
</evidence>
<name>A0A8S0PYD3_OLEEU</name>
<dbReference type="Proteomes" id="UP000594638">
    <property type="component" value="Unassembled WGS sequence"/>
</dbReference>
<dbReference type="InterPro" id="IPR032675">
    <property type="entry name" value="LRR_dom_sf"/>
</dbReference>
<comment type="caution">
    <text evidence="2">The sequence shown here is derived from an EMBL/GenBank/DDBJ whole genome shotgun (WGS) entry which is preliminary data.</text>
</comment>
<keyword evidence="1" id="KW-1133">Transmembrane helix</keyword>
<dbReference type="EMBL" id="CACTIH010000211">
    <property type="protein sequence ID" value="CAA2957172.1"/>
    <property type="molecule type" value="Genomic_DNA"/>
</dbReference>
<reference evidence="2 3" key="1">
    <citation type="submission" date="2019-12" db="EMBL/GenBank/DDBJ databases">
        <authorList>
            <person name="Alioto T."/>
            <person name="Alioto T."/>
            <person name="Gomez Garrido J."/>
        </authorList>
    </citation>
    <scope>NUCLEOTIDE SEQUENCE [LARGE SCALE GENOMIC DNA]</scope>
</reference>
<keyword evidence="3" id="KW-1185">Reference proteome</keyword>
<evidence type="ECO:0000256" key="1">
    <source>
        <dbReference type="SAM" id="Phobius"/>
    </source>
</evidence>